<name>A0A2R5F1T7_9BACL</name>
<gene>
    <name evidence="1" type="ORF">PAT3040_06288</name>
</gene>
<keyword evidence="2" id="KW-1185">Reference proteome</keyword>
<comment type="caution">
    <text evidence="1">The sequence shown here is derived from an EMBL/GenBank/DDBJ whole genome shotgun (WGS) entry which is preliminary data.</text>
</comment>
<dbReference type="Proteomes" id="UP000245202">
    <property type="component" value="Unassembled WGS sequence"/>
</dbReference>
<sequence>MGVYGHALTKGKSYMIRNENEKIYKVVGEHGKTIWVDKTYFTKDSVIMLDSWTFDDEIEDFDLVEATLIFSDGSKRWCLFTTPQKLVVHFDSENLDPPGMNIRHLIIVKSLARGDVEKTLKYLDSQDELEGASLRLESDLESGNSREVST</sequence>
<proteinExistence type="predicted"/>
<dbReference type="AlphaFoldDB" id="A0A2R5F1T7"/>
<dbReference type="EMBL" id="BDQX01000400">
    <property type="protein sequence ID" value="GBG11468.1"/>
    <property type="molecule type" value="Genomic_DNA"/>
</dbReference>
<accession>A0A2R5F1T7</accession>
<evidence type="ECO:0000313" key="2">
    <source>
        <dbReference type="Proteomes" id="UP000245202"/>
    </source>
</evidence>
<organism evidence="1 2">
    <name type="scientific">Paenibacillus agaridevorans</name>
    <dbReference type="NCBI Taxonomy" id="171404"/>
    <lineage>
        <taxon>Bacteria</taxon>
        <taxon>Bacillati</taxon>
        <taxon>Bacillota</taxon>
        <taxon>Bacilli</taxon>
        <taxon>Bacillales</taxon>
        <taxon>Paenibacillaceae</taxon>
        <taxon>Paenibacillus</taxon>
    </lineage>
</organism>
<protein>
    <submittedName>
        <fullName evidence="1">Uncharacterized protein</fullName>
    </submittedName>
</protein>
<reference evidence="1 2" key="1">
    <citation type="submission" date="2017-08" db="EMBL/GenBank/DDBJ databases">
        <title>Substantial Increase in Enzyme Production by Combined Drug-Resistance Mutations in Paenibacillus agaridevorans.</title>
        <authorList>
            <person name="Tanaka Y."/>
            <person name="Funane K."/>
            <person name="Hosaka T."/>
            <person name="Shiwa Y."/>
            <person name="Fujita N."/>
            <person name="Miyazaki T."/>
            <person name="Yoshikawa H."/>
            <person name="Murakami K."/>
            <person name="Kasahara K."/>
            <person name="Inaoka T."/>
            <person name="Hiraga Y."/>
            <person name="Ochi K."/>
        </authorList>
    </citation>
    <scope>NUCLEOTIDE SEQUENCE [LARGE SCALE GENOMIC DNA]</scope>
    <source>
        <strain evidence="1 2">T-3040</strain>
    </source>
</reference>
<evidence type="ECO:0000313" key="1">
    <source>
        <dbReference type="EMBL" id="GBG11468.1"/>
    </source>
</evidence>